<reference evidence="1" key="1">
    <citation type="submission" date="2014-11" db="EMBL/GenBank/DDBJ databases">
        <authorList>
            <person name="Amaro Gonzalez C."/>
        </authorList>
    </citation>
    <scope>NUCLEOTIDE SEQUENCE</scope>
</reference>
<dbReference type="EMBL" id="GBXM01037909">
    <property type="protein sequence ID" value="JAH70668.1"/>
    <property type="molecule type" value="Transcribed_RNA"/>
</dbReference>
<name>A0A0E9V091_ANGAN</name>
<dbReference type="AlphaFoldDB" id="A0A0E9V091"/>
<evidence type="ECO:0000313" key="1">
    <source>
        <dbReference type="EMBL" id="JAH70668.1"/>
    </source>
</evidence>
<proteinExistence type="predicted"/>
<dbReference type="EMBL" id="GBXM01038566">
    <property type="protein sequence ID" value="JAH70011.1"/>
    <property type="molecule type" value="Transcribed_RNA"/>
</dbReference>
<sequence>MDGNAEVGYFYSLNNLLVLASCCFCR</sequence>
<protein>
    <submittedName>
        <fullName evidence="1">Uncharacterized protein</fullName>
    </submittedName>
</protein>
<accession>A0A0E9V091</accession>
<reference evidence="1" key="2">
    <citation type="journal article" date="2015" name="Fish Shellfish Immunol.">
        <title>Early steps in the European eel (Anguilla anguilla)-Vibrio vulnificus interaction in the gills: Role of the RtxA13 toxin.</title>
        <authorList>
            <person name="Callol A."/>
            <person name="Pajuelo D."/>
            <person name="Ebbesson L."/>
            <person name="Teles M."/>
            <person name="MacKenzie S."/>
            <person name="Amaro C."/>
        </authorList>
    </citation>
    <scope>NUCLEOTIDE SEQUENCE</scope>
</reference>
<organism evidence="1">
    <name type="scientific">Anguilla anguilla</name>
    <name type="common">European freshwater eel</name>
    <name type="synonym">Muraena anguilla</name>
    <dbReference type="NCBI Taxonomy" id="7936"/>
    <lineage>
        <taxon>Eukaryota</taxon>
        <taxon>Metazoa</taxon>
        <taxon>Chordata</taxon>
        <taxon>Craniata</taxon>
        <taxon>Vertebrata</taxon>
        <taxon>Euteleostomi</taxon>
        <taxon>Actinopterygii</taxon>
        <taxon>Neopterygii</taxon>
        <taxon>Teleostei</taxon>
        <taxon>Anguilliformes</taxon>
        <taxon>Anguillidae</taxon>
        <taxon>Anguilla</taxon>
    </lineage>
</organism>